<dbReference type="GO" id="GO:0047527">
    <property type="term" value="F:2,3-dihydroxybenzoate-serine ligase activity"/>
    <property type="evidence" value="ECO:0007669"/>
    <property type="project" value="TreeGrafter"/>
</dbReference>
<dbReference type="NCBIfam" id="TIGR01733">
    <property type="entry name" value="AA-adenyl-dom"/>
    <property type="match status" value="2"/>
</dbReference>
<dbReference type="Gene3D" id="3.30.559.30">
    <property type="entry name" value="Nonribosomal peptide synthetase, condensation domain"/>
    <property type="match status" value="3"/>
</dbReference>
<dbReference type="Pfam" id="PF00668">
    <property type="entry name" value="Condensation"/>
    <property type="match status" value="2"/>
</dbReference>
<dbReference type="GO" id="GO:0005829">
    <property type="term" value="C:cytosol"/>
    <property type="evidence" value="ECO:0007669"/>
    <property type="project" value="TreeGrafter"/>
</dbReference>
<dbReference type="GO" id="GO:0009239">
    <property type="term" value="P:enterobactin biosynthetic process"/>
    <property type="evidence" value="ECO:0007669"/>
    <property type="project" value="TreeGrafter"/>
</dbReference>
<dbReference type="PROSITE" id="PS00455">
    <property type="entry name" value="AMP_BINDING"/>
    <property type="match status" value="2"/>
</dbReference>
<dbReference type="PROSITE" id="PS50075">
    <property type="entry name" value="CARRIER"/>
    <property type="match status" value="2"/>
</dbReference>
<dbReference type="Gene3D" id="2.30.38.10">
    <property type="entry name" value="Luciferase, Domain 3"/>
    <property type="match status" value="2"/>
</dbReference>
<evidence type="ECO:0000256" key="1">
    <source>
        <dbReference type="ARBA" id="ARBA00001957"/>
    </source>
</evidence>
<dbReference type="CDD" id="cd05930">
    <property type="entry name" value="A_NRPS"/>
    <property type="match status" value="1"/>
</dbReference>
<dbReference type="FunFam" id="3.40.50.12780:FF:000012">
    <property type="entry name" value="Non-ribosomal peptide synthetase"/>
    <property type="match status" value="2"/>
</dbReference>
<gene>
    <name evidence="6" type="ORF">SAMN06264849_104244</name>
</gene>
<dbReference type="InterPro" id="IPR045851">
    <property type="entry name" value="AMP-bd_C_sf"/>
</dbReference>
<dbReference type="Proteomes" id="UP000315636">
    <property type="component" value="Unassembled WGS sequence"/>
</dbReference>
<dbReference type="GO" id="GO:0009366">
    <property type="term" value="C:enterobactin synthetase complex"/>
    <property type="evidence" value="ECO:0007669"/>
    <property type="project" value="TreeGrafter"/>
</dbReference>
<dbReference type="PANTHER" id="PTHR45527:SF1">
    <property type="entry name" value="FATTY ACID SYNTHASE"/>
    <property type="match status" value="1"/>
</dbReference>
<comment type="similarity">
    <text evidence="2">Belongs to the ATP-dependent AMP-binding enzyme family.</text>
</comment>
<evidence type="ECO:0000313" key="6">
    <source>
        <dbReference type="EMBL" id="SMO63679.1"/>
    </source>
</evidence>
<dbReference type="FunFam" id="3.30.559.10:FF:000012">
    <property type="entry name" value="Non-ribosomal peptide synthetase"/>
    <property type="match status" value="2"/>
</dbReference>
<accession>A0A521CW47</accession>
<dbReference type="Gene3D" id="3.30.300.30">
    <property type="match status" value="2"/>
</dbReference>
<dbReference type="Gene3D" id="3.30.559.10">
    <property type="entry name" value="Chloramphenicol acetyltransferase-like domain"/>
    <property type="match status" value="2"/>
</dbReference>
<dbReference type="InterPro" id="IPR009081">
    <property type="entry name" value="PP-bd_ACP"/>
</dbReference>
<dbReference type="GO" id="GO:0031177">
    <property type="term" value="F:phosphopantetheine binding"/>
    <property type="evidence" value="ECO:0007669"/>
    <property type="project" value="InterPro"/>
</dbReference>
<evidence type="ECO:0000256" key="4">
    <source>
        <dbReference type="ARBA" id="ARBA00022553"/>
    </source>
</evidence>
<dbReference type="InterPro" id="IPR000873">
    <property type="entry name" value="AMP-dep_synth/lig_dom"/>
</dbReference>
<dbReference type="InterPro" id="IPR036736">
    <property type="entry name" value="ACP-like_sf"/>
</dbReference>
<evidence type="ECO:0000256" key="2">
    <source>
        <dbReference type="ARBA" id="ARBA00006432"/>
    </source>
</evidence>
<dbReference type="FunFam" id="1.10.1200.10:FF:000005">
    <property type="entry name" value="Nonribosomal peptide synthetase 1"/>
    <property type="match status" value="1"/>
</dbReference>
<organism evidence="6 7">
    <name type="scientific">Melghirimyces algeriensis</name>
    <dbReference type="NCBI Taxonomy" id="910412"/>
    <lineage>
        <taxon>Bacteria</taxon>
        <taxon>Bacillati</taxon>
        <taxon>Bacillota</taxon>
        <taxon>Bacilli</taxon>
        <taxon>Bacillales</taxon>
        <taxon>Thermoactinomycetaceae</taxon>
        <taxon>Melghirimyces</taxon>
    </lineage>
</organism>
<dbReference type="InterPro" id="IPR020806">
    <property type="entry name" value="PKS_PP-bd"/>
</dbReference>
<name>A0A521CW47_9BACL</name>
<evidence type="ECO:0000256" key="3">
    <source>
        <dbReference type="ARBA" id="ARBA00022450"/>
    </source>
</evidence>
<dbReference type="CDD" id="cd19531">
    <property type="entry name" value="LCL_NRPS-like"/>
    <property type="match status" value="2"/>
</dbReference>
<dbReference type="FunFam" id="3.40.50.980:FF:000001">
    <property type="entry name" value="Non-ribosomal peptide synthetase"/>
    <property type="match status" value="2"/>
</dbReference>
<dbReference type="SMART" id="SM00823">
    <property type="entry name" value="PKS_PP"/>
    <property type="match status" value="2"/>
</dbReference>
<dbReference type="Pfam" id="PF13193">
    <property type="entry name" value="AMP-binding_C"/>
    <property type="match status" value="2"/>
</dbReference>
<keyword evidence="4" id="KW-0597">Phosphoprotein</keyword>
<feature type="domain" description="Carrier" evidence="5">
    <location>
        <begin position="720"/>
        <end position="795"/>
    </location>
</feature>
<dbReference type="PANTHER" id="PTHR45527">
    <property type="entry name" value="NONRIBOSOMAL PEPTIDE SYNTHETASE"/>
    <property type="match status" value="1"/>
</dbReference>
<proteinExistence type="inferred from homology"/>
<dbReference type="GO" id="GO:0043041">
    <property type="term" value="P:amino acid activation for nonribosomal peptide biosynthetic process"/>
    <property type="evidence" value="ECO:0007669"/>
    <property type="project" value="TreeGrafter"/>
</dbReference>
<dbReference type="OrthoDB" id="9765680at2"/>
<protein>
    <submittedName>
        <fullName evidence="6">Amino acid adenylation domain-containing protein</fullName>
    </submittedName>
</protein>
<keyword evidence="7" id="KW-1185">Reference proteome</keyword>
<dbReference type="InterPro" id="IPR001242">
    <property type="entry name" value="Condensation_dom"/>
</dbReference>
<feature type="domain" description="Carrier" evidence="5">
    <location>
        <begin position="1776"/>
        <end position="1851"/>
    </location>
</feature>
<dbReference type="InterPro" id="IPR010071">
    <property type="entry name" value="AA_adenyl_dom"/>
</dbReference>
<dbReference type="InterPro" id="IPR020845">
    <property type="entry name" value="AMP-binding_CS"/>
</dbReference>
<reference evidence="6 7" key="1">
    <citation type="submission" date="2017-05" db="EMBL/GenBank/DDBJ databases">
        <authorList>
            <person name="Varghese N."/>
            <person name="Submissions S."/>
        </authorList>
    </citation>
    <scope>NUCLEOTIDE SEQUENCE [LARGE SCALE GENOMIC DNA]</scope>
    <source>
        <strain evidence="6 7">DSM 45474</strain>
    </source>
</reference>
<dbReference type="FunFam" id="2.30.38.10:FF:000001">
    <property type="entry name" value="Non-ribosomal peptide synthetase PvdI"/>
    <property type="match status" value="2"/>
</dbReference>
<dbReference type="NCBIfam" id="NF003417">
    <property type="entry name" value="PRK04813.1"/>
    <property type="match status" value="2"/>
</dbReference>
<dbReference type="Gene3D" id="3.40.50.980">
    <property type="match status" value="4"/>
</dbReference>
<dbReference type="FunFam" id="3.30.300.30:FF:000010">
    <property type="entry name" value="Enterobactin synthetase component F"/>
    <property type="match status" value="2"/>
</dbReference>
<dbReference type="InterPro" id="IPR025110">
    <property type="entry name" value="AMP-bd_C"/>
</dbReference>
<keyword evidence="3" id="KW-0596">Phosphopantetheine</keyword>
<dbReference type="Pfam" id="PF00550">
    <property type="entry name" value="PP-binding"/>
    <property type="match status" value="2"/>
</dbReference>
<evidence type="ECO:0000259" key="5">
    <source>
        <dbReference type="PROSITE" id="PS50075"/>
    </source>
</evidence>
<dbReference type="SUPFAM" id="SSF56801">
    <property type="entry name" value="Acetyl-CoA synthetase-like"/>
    <property type="match status" value="2"/>
</dbReference>
<dbReference type="CDD" id="cd12116">
    <property type="entry name" value="A_NRPS_Ta1_like"/>
    <property type="match status" value="1"/>
</dbReference>
<dbReference type="GO" id="GO:0008610">
    <property type="term" value="P:lipid biosynthetic process"/>
    <property type="evidence" value="ECO:0007669"/>
    <property type="project" value="UniProtKB-ARBA"/>
</dbReference>
<dbReference type="Pfam" id="PF00501">
    <property type="entry name" value="AMP-binding"/>
    <property type="match status" value="2"/>
</dbReference>
<dbReference type="SUPFAM" id="SSF52777">
    <property type="entry name" value="CoA-dependent acyltransferases"/>
    <property type="match status" value="5"/>
</dbReference>
<dbReference type="RefSeq" id="WP_142505296.1">
    <property type="nucleotide sequence ID" value="NZ_FXTI01000004.1"/>
</dbReference>
<dbReference type="Gene3D" id="1.10.1200.10">
    <property type="entry name" value="ACP-like"/>
    <property type="match status" value="2"/>
</dbReference>
<dbReference type="SUPFAM" id="SSF47336">
    <property type="entry name" value="ACP-like"/>
    <property type="match status" value="2"/>
</dbReference>
<comment type="cofactor">
    <cofactor evidence="1">
        <name>pantetheine 4'-phosphate</name>
        <dbReference type="ChEBI" id="CHEBI:47942"/>
    </cofactor>
</comment>
<dbReference type="FunFam" id="3.30.559.30:FF:000001">
    <property type="entry name" value="Non-ribosomal peptide synthetase"/>
    <property type="match status" value="1"/>
</dbReference>
<sequence>MTSMVQQPPQIELPIDQKRSGIHSFMPGNHSVSITGSVWEALSQYSRRAGVSQSTVLLAAYFLFIHRYSSQNRLAVGLVEEGRLQSVPFDCTGDVSFGQMLRQLVEKKKGDEGLQENPSTQVLFYGGNDSDRLDMSQWTGYDLFLVCSFAEQKTDATFFYNAQRFDHSTIQRMLTNFSVLLEAIVSNPDQAVKDLPFLSKEERRTLLVEWNQTDRSYPADSCLHHLFEKTALHHPDRIAVEFGEEHMTYRRLDERSNQWAHYLRKQGVESGVKVAVCMERSPDMVVALLGILKAGGTYVPLDPIFPEHRLAYMLEDSCSEVVVTDQSSMPLWAQSDVQIIHLNDIGRKLASESCQATPELQASSEQTAYVIYTSGSTGKPKGVQVSHRSLINFLTSMSKEPGIRKEDRLLSVTTLSFDICALELFLPWMAGATTVLVSRDVAMDGKRLAEAIQKSSATVMQATPATWRLLLAAGWKGSPQLKILCGGEAWTRELAQELQARSAELWNMYGPTETTVWSTVHHVTEDVRMGRPIGNTQLYVLDKAMQPVPIGVPGELYIGGEGVAQGYLNRPDLTAERFLPNPFSGKGRMYRTGDLVRYLSDGTVEYLGRIDHQVKVRGYRIELPEIETVLQRHPAVHQAVVIAHGDETGEKRLIAYLEGKALPADRMIRDYCLTQLPEYMVPSAYIEMESLPLTPNGKVDRRALPAPSSSHINRNVAVSPPRTTEEEKLVAIFSELLGVQPIGVDESFFDLGGHSLLVSQLISRIDDLFQVRLSMHQVFEKKSAEKLAERIEDERCEKKEREALSLHPIPRNRALRMSFAQQRMWFLHCLDPENPAYNIPTVLHLKGSLHVDVLMRSVQEIIQRHESFRTRVCEKDGKPIQVIQESIDVEIPLVHLDQADCGQVYTLAKELANKPFDLTDVPLFRGALVQTDEQEHYLIWVVHHMVSDGWSEELFKRELVTLYDAFLNGEPSPLAELPIQYADYADWQHEWMNGNVAKQQLQYWKQQLAGSLPVLQLPTDKPRTAVQTFRGAIHRFTIQGRFYEKIKQLSHEADQTLFMTLLAAFNTLLHRYSGETDILVGFPVANRNHSETEGIMGFFVNTLVLRTDLSGNPTFQDLLHQVKEVALQAYDNQDIPFEKLVEELQPERNLSYSPLFQVMFVMENTSVKAMEMSGLSIQPTEFDPGTSKFDLTLFVKETEDGLLASFEYNTDLFEAATIERIANHFCHLLHHVATHPQQRVSELPLLTEEERKWILSEFNKTETDVSETLIHERFAAIAQQKPDHIAVESDGATFTYQELDERSERLAHFLRSQGVGPDVRVGICMERSVEMLVGLFGILKAGGAYVPIDPAHPQERLTFLLTDSAVSLLLTQERLLARFSQVNGQVVCLDRDASRIASTVDGPPPSRVGADNLAYMIYTSGSTGTPKGVLIPHRGLSNYLTWALDAYEVEKGIGSIVSTSLAFDATITSLFLPLLAGGRVILLREGEEVEQLSQELRKRRNVSLLKITPTHLQLLSQQLSPEELSGRVRTVVIGGEALLGEHIAFWKQAAPETRLINEYGPTETVVGCAVYEAVEATDRPVPIGRPIANMQLYVLDEFMQPVPIGVQGELYIGGIALADGYHNRPELTAERFVPHPFSNQPGDRLYKTGDMVRYLSDGNLEYMGRVDDQVKVRGYRIEPGEIEAVLLQHSRVAEATVILREDTPGDQRLVAYVTVSEGNEWNARDVQQHLAERLPSYMVPQTIMVLDAIPLTVNGKADRQQLPPPTQEQTEGEYVAPRTLTEKRLATIYQDVLNVEKISAEDHFFARGGHSLLAVQVISRIRNMWNIELPVRALFEAPSIAELAEQVDETVSESTEKVPLVPVERTEALPASFAQQRLWFLEQLEGTSALYHIPLPLYIEGRLNQKALTSAIQEIVQRHEILRTTFKEVDGDVVQDIAPAPSGWHIPLIDLSGEEGVELRSERVQRLIYQLAEETFDLAEGPLFRSHLVKLSDVEHLLVLNLHHIISDGWSNNILIQELTQLYEAFAEGQSSPLPKLAVQYADYAVWQRKWLQGGRLEKQLRYWKNQLANAPSLLSLPTDYQRPSIQSYRGAVRFFELSAALSDRLKKQSDHAGVTLFMTLITAYKVLLFRESGAEDLLVGFPVANRNHSKIEGLVGFFVNTLVLRSDLSGNPTFEELLNHVRKRALEAYANQDVPFEKLVEELQPERDRSYSPLCQVLFAFEQEPLKRVVCQDVTIHVCEIGLECSKFDLTFFMEERGDRLVGSVEYCTDLFTEETIERMIDQYKTLLESVVESPQQRLREIPLYSEEGAFNEQDDELFDE</sequence>
<evidence type="ECO:0000313" key="7">
    <source>
        <dbReference type="Proteomes" id="UP000315636"/>
    </source>
</evidence>
<dbReference type="InterPro" id="IPR023213">
    <property type="entry name" value="CAT-like_dom_sf"/>
</dbReference>
<dbReference type="EMBL" id="FXTI01000004">
    <property type="protein sequence ID" value="SMO63679.1"/>
    <property type="molecule type" value="Genomic_DNA"/>
</dbReference>